<evidence type="ECO:0000256" key="10">
    <source>
        <dbReference type="PROSITE-ProRule" id="PRU00283"/>
    </source>
</evidence>
<dbReference type="GO" id="GO:0005524">
    <property type="term" value="F:ATP binding"/>
    <property type="evidence" value="ECO:0007669"/>
    <property type="project" value="UniProtKB-UniRule"/>
</dbReference>
<dbReference type="GO" id="GO:0005634">
    <property type="term" value="C:nucleus"/>
    <property type="evidence" value="ECO:0000318"/>
    <property type="project" value="GO_Central"/>
</dbReference>
<dbReference type="GO" id="GO:0005874">
    <property type="term" value="C:microtubule"/>
    <property type="evidence" value="ECO:0000318"/>
    <property type="project" value="GO_Central"/>
</dbReference>
<dbReference type="GO" id="GO:0007018">
    <property type="term" value="P:microtubule-based movement"/>
    <property type="evidence" value="ECO:0000318"/>
    <property type="project" value="GO_Central"/>
</dbReference>
<evidence type="ECO:0000256" key="6">
    <source>
        <dbReference type="ARBA" id="ARBA00022840"/>
    </source>
</evidence>
<evidence type="ECO:0000256" key="5">
    <source>
        <dbReference type="ARBA" id="ARBA00022741"/>
    </source>
</evidence>
<keyword evidence="6 10" id="KW-0067">ATP-binding</keyword>
<evidence type="ECO:0000256" key="9">
    <source>
        <dbReference type="ARBA" id="ARBA00023212"/>
    </source>
</evidence>
<dbReference type="GO" id="GO:0005871">
    <property type="term" value="C:kinesin complex"/>
    <property type="evidence" value="ECO:0000318"/>
    <property type="project" value="GO_Central"/>
</dbReference>
<dbReference type="OrthoDB" id="123929at2759"/>
<evidence type="ECO:0000313" key="14">
    <source>
        <dbReference type="Ensembl" id="ENSLOCP00000000030.1"/>
    </source>
</evidence>
<feature type="binding site" evidence="10">
    <location>
        <begin position="143"/>
        <end position="150"/>
    </location>
    <ligand>
        <name>ATP</name>
        <dbReference type="ChEBI" id="CHEBI:30616"/>
    </ligand>
</feature>
<dbReference type="SUPFAM" id="SSF52540">
    <property type="entry name" value="P-loop containing nucleoside triphosphate hydrolases"/>
    <property type="match status" value="1"/>
</dbReference>
<dbReference type="OMA" id="WSLKATY"/>
<dbReference type="InterPro" id="IPR036961">
    <property type="entry name" value="Kinesin_motor_dom_sf"/>
</dbReference>
<sequence length="1864" mass="213116">MMESCFNDRLEKIEAVSIEDLKKDLSGEFLSMSSVTSEESSLQEREHLQVYLRIRPFTQAEMDSDESQECVSIENPDKVFLKAPRSSLSSRLSDKSLPQTAQRFQFSQVYGPEATQKEVFDGTVKSLVKDFLQGGNSLVFTYGVTNAGKTFTFLGPENNSGLLPRSLNMIFNNIQDKIYTEMDIKPQRCREYMRLNKEQLTKEIANKKTILRLAKECDLQKSMISQLNSTSKSAIFEGTAVNNTEELDSESFTLDMNSHSKYSVWVSFCEIYNENIYDLLETIPNNSMKRSTLRLSQDVKGNPFVKDLKWVQVSDADEAYKVLKLGKKHQSFSCTKLNHLSSRSHSIFSIRILRIEDLGIPRVQNISELSLCDLAGSERCAKTQNKGERLKEAGNINSSLLILGKCLKALRHNQQSKLLQHVPFRESKLTHYLQGFFCGRGKACMIVNINQCASMFDETLNVLKFSALAQKVVVLSTTKLAPVVPKKSAREVSFIINNADKMRFWRKRRSSLIGWDTSLEDVQENDDGEEKEEEESLEETMEDIIQEEEEEEEEEVVVSKESYEKLLSVIEELKKKIVEERSEKLLLESRIREDVSQEFMQLYSQMESDFSERLENEREIIEERAETRMEILKNLVCKKNDQHNVASEDAKQPQEDQIVVLDGIIGCMQDDLVSIKKDAEAAQNCLVALPDLQEKITQLEIKVAKLSEEKNKTEELLSLKTKEVEAYFSNQTNDQLEEAKRSLECQNEKLQGLMEICQEKDEMISKLQTALDHWEETVAKNKTSTDAIKEEILNLKINCTCSGANNPSSGNESRKRPCAAFPDPEGQPPLKKGPLPEENHCVATPKMDELQAELNLKEMEVEKLKFKVDELQQQLGSLRRHFQEEIKLKDEITQKIKDQLLCSEQKVKELSDNLQQQVSSYEATVTAWQEERDENQKIAAQKEKVANEMSDLRQEATQKEVLLKNMEDAVRAQTEKFEKVSAELSDTKDLLRKLEVDFNEKLQLVESLTNQTERLKHELEASQVLAAKRDSGHFRDTIGALRAECEKVVKESALKSQQIVDLEQEVSTFKRQIAEQDQLSSQLKRELDGVNSANAEFNSKEDLVNQLRDQLESASKQLESERRHVAEIQQRYSALEATSVNLRGEIRDLEEQLQVSKSNVDKVVALEQQLSGKESLIAELQSSLEEAQSKLKGATSSLSLQAAKLKEAEQSMESLRLAKETIAEKDTQLGKSEQELLRLKEEMSDKLLTIKSLNLDLGRKEEDASDLKEKVADAKKQIQQVEKEISTLREENRTLKQKLSEMEKSKNQMMNDLKSRDQTIQLFKSEQSNATVKSDQNLELYQKACKDLQARQQIIEDMRLALTEQEETQAEQDRVLEAKMEEIESLTSEVENMKNKFNQNKLDGMAAQNLDEHNSDAELARQEVTKLKETFQIANEKYQADRKKWQEDKFMLIKQAKEAEERRNHDVKRFAEDRERYSKQQMEMESLRKQLAEKDNDLERWRKERDDLVEALDVQLRNLILSNQQKDNELEKLRADATFMAGKASNGTNIEDLQRILTDKESEISKLKEQLRILTEPNSKLQPAETDRKLQKLGEVKSANKTNSMLFQDGNNLKSSNKYNTSSSEESEALGNNQSVLDSSGISSESGRTSRFPKPELEIQFTPLRPNKMEVKMQGEDSAVTVKLGKSARKRKSNEMEMSDILSGCWKNKTNLKATHEIVSQDLVESENRKNSRTRTIARNVKEQSPAANRNVASLMQQVSSSSLKSANKKDGPLQKIGDFIQSSPTFLQNKAKKLIGTLSSRSPEPELGPLDSKPKRSKRKLYKTEISSPLDIPSHPIVGLDRDEKESDHLIIKRRLRPRTAKR</sequence>
<dbReference type="GO" id="GO:0008017">
    <property type="term" value="F:microtubule binding"/>
    <property type="evidence" value="ECO:0000318"/>
    <property type="project" value="GO_Central"/>
</dbReference>
<dbReference type="Gene3D" id="3.40.850.10">
    <property type="entry name" value="Kinesin motor domain"/>
    <property type="match status" value="1"/>
</dbReference>
<feature type="coiled-coil region" evidence="11">
    <location>
        <begin position="1059"/>
        <end position="1312"/>
    </location>
</feature>
<protein>
    <submittedName>
        <fullName evidence="14">Kinesin family member 20B</fullName>
    </submittedName>
</protein>
<feature type="coiled-coil region" evidence="11">
    <location>
        <begin position="1376"/>
        <end position="1570"/>
    </location>
</feature>
<keyword evidence="5 10" id="KW-0547">Nucleotide-binding</keyword>
<feature type="compositionally biased region" description="Basic residues" evidence="12">
    <location>
        <begin position="1853"/>
        <end position="1864"/>
    </location>
</feature>
<keyword evidence="15" id="KW-1185">Reference proteome</keyword>
<reference evidence="14" key="2">
    <citation type="submission" date="2025-08" db="UniProtKB">
        <authorList>
            <consortium name="Ensembl"/>
        </authorList>
    </citation>
    <scope>IDENTIFICATION</scope>
</reference>
<dbReference type="eggNOG" id="KOG0247">
    <property type="taxonomic scope" value="Eukaryota"/>
</dbReference>
<proteinExistence type="inferred from homology"/>
<keyword evidence="4" id="KW-0493">Microtubule</keyword>
<dbReference type="InterPro" id="IPR047149">
    <property type="entry name" value="KIF11-like"/>
</dbReference>
<comment type="subcellular location">
    <subcellularLocation>
        <location evidence="1">Cytoplasm</location>
        <location evidence="1">Cytoskeleton</location>
        <location evidence="1">Spindle</location>
    </subcellularLocation>
</comment>
<reference evidence="15" key="1">
    <citation type="submission" date="2011-12" db="EMBL/GenBank/DDBJ databases">
        <title>The Draft Genome of Lepisosteus oculatus.</title>
        <authorList>
            <consortium name="The Broad Institute Genome Assembly &amp; Analysis Group"/>
            <consortium name="Computational R&amp;D Group"/>
            <consortium name="and Sequencing Platform"/>
            <person name="Di Palma F."/>
            <person name="Alfoldi J."/>
            <person name="Johnson J."/>
            <person name="Berlin A."/>
            <person name="Gnerre S."/>
            <person name="Jaffe D."/>
            <person name="MacCallum I."/>
            <person name="Young S."/>
            <person name="Walker B.J."/>
            <person name="Lander E.S."/>
            <person name="Lindblad-Toh K."/>
        </authorList>
    </citation>
    <scope>NUCLEOTIDE SEQUENCE [LARGE SCALE GENOMIC DNA]</scope>
</reference>
<feature type="compositionally biased region" description="Low complexity" evidence="12">
    <location>
        <begin position="1635"/>
        <end position="1650"/>
    </location>
</feature>
<dbReference type="CTD" id="100007502"/>
<feature type="region of interest" description="Disordered" evidence="12">
    <location>
        <begin position="1797"/>
        <end position="1864"/>
    </location>
</feature>
<feature type="coiled-coil region" evidence="11">
    <location>
        <begin position="689"/>
        <end position="760"/>
    </location>
</feature>
<dbReference type="PANTHER" id="PTHR47970">
    <property type="entry name" value="KINESIN-LIKE PROTEIN KIF11"/>
    <property type="match status" value="1"/>
</dbReference>
<dbReference type="GO" id="GO:0005819">
    <property type="term" value="C:spindle"/>
    <property type="evidence" value="ECO:0007669"/>
    <property type="project" value="UniProtKB-SubCell"/>
</dbReference>
<name>W5LV73_LEPOC</name>
<evidence type="ECO:0000256" key="1">
    <source>
        <dbReference type="ARBA" id="ARBA00004186"/>
    </source>
</evidence>
<dbReference type="PRINTS" id="PR00380">
    <property type="entry name" value="KINESINHEAVY"/>
</dbReference>
<dbReference type="KEGG" id="loc:102689298"/>
<evidence type="ECO:0000259" key="13">
    <source>
        <dbReference type="PROSITE" id="PS50067"/>
    </source>
</evidence>
<evidence type="ECO:0000256" key="3">
    <source>
        <dbReference type="ARBA" id="ARBA00022553"/>
    </source>
</evidence>
<dbReference type="InParanoid" id="W5LV73"/>
<dbReference type="GO" id="GO:0016887">
    <property type="term" value="F:ATP hydrolysis activity"/>
    <property type="evidence" value="ECO:0000318"/>
    <property type="project" value="GO_Central"/>
</dbReference>
<feature type="coiled-coil region" evidence="11">
    <location>
        <begin position="847"/>
        <end position="881"/>
    </location>
</feature>
<feature type="domain" description="Kinesin motor" evidence="13">
    <location>
        <begin position="47"/>
        <end position="472"/>
    </location>
</feature>
<dbReference type="GO" id="GO:0003777">
    <property type="term" value="F:microtubule motor activity"/>
    <property type="evidence" value="ECO:0000318"/>
    <property type="project" value="GO_Central"/>
</dbReference>
<feature type="region of interest" description="Disordered" evidence="12">
    <location>
        <begin position="805"/>
        <end position="839"/>
    </location>
</feature>
<keyword evidence="7 11" id="KW-0175">Coiled coil</keyword>
<feature type="compositionally biased region" description="Polar residues" evidence="12">
    <location>
        <begin position="1599"/>
        <end position="1634"/>
    </location>
</feature>
<dbReference type="Bgee" id="ENSLOCG00000000026">
    <property type="expression patterns" value="Expressed in ovary and 11 other cell types or tissues"/>
</dbReference>
<organism evidence="14 15">
    <name type="scientific">Lepisosteus oculatus</name>
    <name type="common">Spotted gar</name>
    <dbReference type="NCBI Taxonomy" id="7918"/>
    <lineage>
        <taxon>Eukaryota</taxon>
        <taxon>Metazoa</taxon>
        <taxon>Chordata</taxon>
        <taxon>Craniata</taxon>
        <taxon>Vertebrata</taxon>
        <taxon>Euteleostomi</taxon>
        <taxon>Actinopterygii</taxon>
        <taxon>Neopterygii</taxon>
        <taxon>Holostei</taxon>
        <taxon>Semionotiformes</taxon>
        <taxon>Lepisosteidae</taxon>
        <taxon>Lepisosteus</taxon>
    </lineage>
</organism>
<evidence type="ECO:0000256" key="8">
    <source>
        <dbReference type="ARBA" id="ARBA00023175"/>
    </source>
</evidence>
<keyword evidence="9" id="KW-0206">Cytoskeleton</keyword>
<dbReference type="Gene3D" id="1.10.287.1490">
    <property type="match status" value="1"/>
</dbReference>
<dbReference type="GeneTree" id="ENSGT00940000155989"/>
<evidence type="ECO:0000256" key="12">
    <source>
        <dbReference type="SAM" id="MobiDB-lite"/>
    </source>
</evidence>
<dbReference type="InterPro" id="IPR027417">
    <property type="entry name" value="P-loop_NTPase"/>
</dbReference>
<feature type="coiled-coil region" evidence="11">
    <location>
        <begin position="911"/>
        <end position="1025"/>
    </location>
</feature>
<dbReference type="Ensembl" id="ENSLOCT00000000030.1">
    <property type="protein sequence ID" value="ENSLOCP00000000030.1"/>
    <property type="gene ID" value="ENSLOCG00000000026.1"/>
</dbReference>
<keyword evidence="3" id="KW-0597">Phosphoprotein</keyword>
<evidence type="ECO:0000256" key="2">
    <source>
        <dbReference type="ARBA" id="ARBA00022490"/>
    </source>
</evidence>
<dbReference type="InterPro" id="IPR001752">
    <property type="entry name" value="Kinesin_motor_dom"/>
</dbReference>
<reference evidence="14" key="3">
    <citation type="submission" date="2025-09" db="UniProtKB">
        <authorList>
            <consortium name="Ensembl"/>
        </authorList>
    </citation>
    <scope>IDENTIFICATION</scope>
</reference>
<accession>W5LV73</accession>
<evidence type="ECO:0000313" key="15">
    <source>
        <dbReference type="Proteomes" id="UP000018468"/>
    </source>
</evidence>
<dbReference type="PANTHER" id="PTHR47970:SF29">
    <property type="entry name" value="KINESIN FAMILY MEMBER 20B"/>
    <property type="match status" value="1"/>
</dbReference>
<feature type="region of interest" description="Disordered" evidence="12">
    <location>
        <begin position="1594"/>
        <end position="1659"/>
    </location>
</feature>
<comment type="similarity">
    <text evidence="10">Belongs to the TRAFAC class myosin-kinesin ATPase superfamily. Kinesin family.</text>
</comment>
<dbReference type="Pfam" id="PF00225">
    <property type="entry name" value="Kinesin"/>
    <property type="match status" value="1"/>
</dbReference>
<keyword evidence="2" id="KW-0963">Cytoplasm</keyword>
<dbReference type="GeneID" id="102689298"/>
<dbReference type="PROSITE" id="PS50067">
    <property type="entry name" value="KINESIN_MOTOR_2"/>
    <property type="match status" value="1"/>
</dbReference>
<dbReference type="PROSITE" id="PS00411">
    <property type="entry name" value="KINESIN_MOTOR_1"/>
    <property type="match status" value="1"/>
</dbReference>
<dbReference type="InterPro" id="IPR019821">
    <property type="entry name" value="Kinesin_motor_CS"/>
</dbReference>
<feature type="region of interest" description="Disordered" evidence="12">
    <location>
        <begin position="519"/>
        <end position="539"/>
    </location>
</feature>
<evidence type="ECO:0000256" key="4">
    <source>
        <dbReference type="ARBA" id="ARBA00022701"/>
    </source>
</evidence>
<evidence type="ECO:0000256" key="11">
    <source>
        <dbReference type="SAM" id="Coils"/>
    </source>
</evidence>
<feature type="compositionally biased region" description="Basic and acidic residues" evidence="12">
    <location>
        <begin position="1841"/>
        <end position="1852"/>
    </location>
</feature>
<dbReference type="STRING" id="7918.ENSLOCP00000000030"/>
<dbReference type="Proteomes" id="UP000018468">
    <property type="component" value="Unassembled WGS sequence"/>
</dbReference>
<evidence type="ECO:0000256" key="7">
    <source>
        <dbReference type="ARBA" id="ARBA00023054"/>
    </source>
</evidence>
<dbReference type="SMART" id="SM00129">
    <property type="entry name" value="KISc"/>
    <property type="match status" value="1"/>
</dbReference>
<keyword evidence="8 10" id="KW-0505">Motor protein</keyword>
<dbReference type="GO" id="GO:0005737">
    <property type="term" value="C:cytoplasm"/>
    <property type="evidence" value="ECO:0000318"/>
    <property type="project" value="GO_Central"/>
</dbReference>